<dbReference type="SUPFAM" id="SSF56024">
    <property type="entry name" value="Phospholipase D/nuclease"/>
    <property type="match status" value="2"/>
</dbReference>
<dbReference type="PANTHER" id="PTHR30218:SF0">
    <property type="entry name" value="POLYPHOSPHATE KINASE"/>
    <property type="match status" value="1"/>
</dbReference>
<accession>A0A6J6BIU8</accession>
<feature type="domain" description="Polyphosphate kinase C-terminal" evidence="1">
    <location>
        <begin position="142"/>
        <end position="300"/>
    </location>
</feature>
<dbReference type="PANTHER" id="PTHR30218">
    <property type="entry name" value="POLYPHOSPHATE KINASE"/>
    <property type="match status" value="1"/>
</dbReference>
<gene>
    <name evidence="3" type="ORF">UFOPK1358_00875</name>
</gene>
<name>A0A6J6BIU8_9ZZZZ</name>
<dbReference type="AlphaFoldDB" id="A0A6J6BIU8"/>
<protein>
    <submittedName>
        <fullName evidence="3">Unannotated protein</fullName>
    </submittedName>
</protein>
<feature type="domain" description="Polyphosphate kinase C-terminal" evidence="2">
    <location>
        <begin position="2"/>
        <end position="135"/>
    </location>
</feature>
<dbReference type="Pfam" id="PF17941">
    <property type="entry name" value="PP_kinase_C_1"/>
    <property type="match status" value="1"/>
</dbReference>
<dbReference type="InterPro" id="IPR041108">
    <property type="entry name" value="PP_kinase_C_1"/>
</dbReference>
<dbReference type="CDD" id="cd09168">
    <property type="entry name" value="PLDc_PaPPK1_C2_like"/>
    <property type="match status" value="1"/>
</dbReference>
<dbReference type="EMBL" id="CAEZSF010000071">
    <property type="protein sequence ID" value="CAB4538319.1"/>
    <property type="molecule type" value="Genomic_DNA"/>
</dbReference>
<dbReference type="GO" id="GO:0009358">
    <property type="term" value="C:polyphosphate kinase complex"/>
    <property type="evidence" value="ECO:0007669"/>
    <property type="project" value="InterPro"/>
</dbReference>
<dbReference type="Pfam" id="PF13090">
    <property type="entry name" value="PP_kinase_C"/>
    <property type="match status" value="1"/>
</dbReference>
<dbReference type="InterPro" id="IPR025200">
    <property type="entry name" value="PPK_C_dom2"/>
</dbReference>
<dbReference type="InterPro" id="IPR003414">
    <property type="entry name" value="PP_kinase"/>
</dbReference>
<reference evidence="3" key="1">
    <citation type="submission" date="2020-05" db="EMBL/GenBank/DDBJ databases">
        <authorList>
            <person name="Chiriac C."/>
            <person name="Salcher M."/>
            <person name="Ghai R."/>
            <person name="Kavagutti S V."/>
        </authorList>
    </citation>
    <scope>NUCLEOTIDE SEQUENCE</scope>
</reference>
<dbReference type="GO" id="GO:0008976">
    <property type="term" value="F:polyphosphate kinase activity"/>
    <property type="evidence" value="ECO:0007669"/>
    <property type="project" value="InterPro"/>
</dbReference>
<evidence type="ECO:0000259" key="1">
    <source>
        <dbReference type="Pfam" id="PF13090"/>
    </source>
</evidence>
<organism evidence="3">
    <name type="scientific">freshwater metagenome</name>
    <dbReference type="NCBI Taxonomy" id="449393"/>
    <lineage>
        <taxon>unclassified sequences</taxon>
        <taxon>metagenomes</taxon>
        <taxon>ecological metagenomes</taxon>
    </lineage>
</organism>
<dbReference type="GO" id="GO:0006799">
    <property type="term" value="P:polyphosphate biosynthetic process"/>
    <property type="evidence" value="ECO:0007669"/>
    <property type="project" value="InterPro"/>
</dbReference>
<evidence type="ECO:0000259" key="2">
    <source>
        <dbReference type="Pfam" id="PF17941"/>
    </source>
</evidence>
<sequence length="327" mass="36555">MDPKVLTIKLTLYRTSGDSPILASLIRAAEQGKQVAALVELKARFDEERNIEWARRLEQAGVHVVYGLVGLKTHTKTCLVVRQEGDGVRRYCHIGTGNYNSKTARTYEDIGLLTADEQAGADLSQLFNYLTGYARNVEYQRLLVAPHSLRSGLVELIRNERTAGQGKGHIVMKMNSLADPELIEELYSASADGVRVELIVRGICCLRPGVPGLSENITVRSIVGRYLEHSRIYRFGNGRGPSVPLHFIGSADLMPRNLDRRVEAMVPIEDPALAQRIDDVLQVSLSDDSLAWELADSDWTPVTRRRTVETHLELQRLAMERASIEIR</sequence>
<proteinExistence type="predicted"/>
<dbReference type="Gene3D" id="3.30.870.10">
    <property type="entry name" value="Endonuclease Chain A"/>
    <property type="match status" value="2"/>
</dbReference>
<evidence type="ECO:0000313" key="3">
    <source>
        <dbReference type="EMBL" id="CAB4538319.1"/>
    </source>
</evidence>